<dbReference type="InterPro" id="IPR007144">
    <property type="entry name" value="SSU_processome_Utp11"/>
</dbReference>
<comment type="subcellular location">
    <subcellularLocation>
        <location evidence="1">Nucleus</location>
        <location evidence="1">Nucleolus</location>
    </subcellularLocation>
</comment>
<comment type="caution">
    <text evidence="5">The sequence shown here is derived from an EMBL/GenBank/DDBJ whole genome shotgun (WGS) entry which is preliminary data.</text>
</comment>
<evidence type="ECO:0008006" key="7">
    <source>
        <dbReference type="Google" id="ProtNLM"/>
    </source>
</evidence>
<protein>
    <recommendedName>
        <fullName evidence="7">U3 small nucleolar RNA-associated protein 11</fullName>
    </recommendedName>
</protein>
<dbReference type="Proteomes" id="UP000631114">
    <property type="component" value="Unassembled WGS sequence"/>
</dbReference>
<evidence type="ECO:0000256" key="3">
    <source>
        <dbReference type="ARBA" id="ARBA00022552"/>
    </source>
</evidence>
<keyword evidence="4" id="KW-0539">Nucleus</keyword>
<sequence>MGSGALFEKRPKKYDQDLLKQRSFKSQRTSQITLKAPDIVILQLLGCVHRKTAVSYRELEARKKRLNDLEKVYAEMALQKELQKKGKKRKLREDEIVCPTTGPVYKWRTERKR</sequence>
<accession>A0A835LXA4</accession>
<comment type="similarity">
    <text evidence="2">Belongs to the UTP11 family.</text>
</comment>
<keyword evidence="6" id="KW-1185">Reference proteome</keyword>
<dbReference type="EMBL" id="JADFTS010000005">
    <property type="protein sequence ID" value="KAF9606579.1"/>
    <property type="molecule type" value="Genomic_DNA"/>
</dbReference>
<evidence type="ECO:0000256" key="1">
    <source>
        <dbReference type="ARBA" id="ARBA00004604"/>
    </source>
</evidence>
<reference evidence="5 6" key="1">
    <citation type="submission" date="2020-10" db="EMBL/GenBank/DDBJ databases">
        <title>The Coptis chinensis genome and diversification of protoberbering-type alkaloids.</title>
        <authorList>
            <person name="Wang B."/>
            <person name="Shu S."/>
            <person name="Song C."/>
            <person name="Liu Y."/>
        </authorList>
    </citation>
    <scope>NUCLEOTIDE SEQUENCE [LARGE SCALE GENOMIC DNA]</scope>
    <source>
        <strain evidence="5">HL-2020</strain>
        <tissue evidence="5">Leaf</tissue>
    </source>
</reference>
<dbReference type="OrthoDB" id="29058at2759"/>
<evidence type="ECO:0000256" key="4">
    <source>
        <dbReference type="ARBA" id="ARBA00023242"/>
    </source>
</evidence>
<evidence type="ECO:0000313" key="5">
    <source>
        <dbReference type="EMBL" id="KAF9606579.1"/>
    </source>
</evidence>
<name>A0A835LXA4_9MAGN</name>
<dbReference type="Pfam" id="PF03998">
    <property type="entry name" value="Utp11"/>
    <property type="match status" value="1"/>
</dbReference>
<dbReference type="PANTHER" id="PTHR12838">
    <property type="entry name" value="U3 SMALL NUCLEOLAR RNA-ASSOCIATED PROTEIN 11"/>
    <property type="match status" value="1"/>
</dbReference>
<evidence type="ECO:0000256" key="2">
    <source>
        <dbReference type="ARBA" id="ARBA00008105"/>
    </source>
</evidence>
<dbReference type="AlphaFoldDB" id="A0A835LXA4"/>
<dbReference type="GO" id="GO:0006364">
    <property type="term" value="P:rRNA processing"/>
    <property type="evidence" value="ECO:0007669"/>
    <property type="project" value="UniProtKB-KW"/>
</dbReference>
<evidence type="ECO:0000313" key="6">
    <source>
        <dbReference type="Proteomes" id="UP000631114"/>
    </source>
</evidence>
<gene>
    <name evidence="5" type="ORF">IFM89_026841</name>
</gene>
<keyword evidence="3" id="KW-0698">rRNA processing</keyword>
<dbReference type="PANTHER" id="PTHR12838:SF0">
    <property type="entry name" value="U3 SMALL NUCLEOLAR RNA-ASSOCIATED PROTEIN 11-RELATED"/>
    <property type="match status" value="1"/>
</dbReference>
<organism evidence="5 6">
    <name type="scientific">Coptis chinensis</name>
    <dbReference type="NCBI Taxonomy" id="261450"/>
    <lineage>
        <taxon>Eukaryota</taxon>
        <taxon>Viridiplantae</taxon>
        <taxon>Streptophyta</taxon>
        <taxon>Embryophyta</taxon>
        <taxon>Tracheophyta</taxon>
        <taxon>Spermatophyta</taxon>
        <taxon>Magnoliopsida</taxon>
        <taxon>Ranunculales</taxon>
        <taxon>Ranunculaceae</taxon>
        <taxon>Coptidoideae</taxon>
        <taxon>Coptis</taxon>
    </lineage>
</organism>
<dbReference type="GO" id="GO:0032040">
    <property type="term" value="C:small-subunit processome"/>
    <property type="evidence" value="ECO:0007669"/>
    <property type="project" value="InterPro"/>
</dbReference>
<proteinExistence type="inferred from homology"/>